<evidence type="ECO:0000313" key="2">
    <source>
        <dbReference type="Proteomes" id="UP000356253"/>
    </source>
</evidence>
<reference evidence="1" key="1">
    <citation type="submission" date="2019-09" db="EMBL/GenBank/DDBJ databases">
        <authorList>
            <person name="Rodrigo-Torres L."/>
            <person name="Arahal R. D."/>
            <person name="Lucena T."/>
        </authorList>
    </citation>
    <scope>NUCLEOTIDE SEQUENCE</scope>
    <source>
        <strain evidence="1">ISS653</strain>
    </source>
</reference>
<accession>A0AC61YD23</accession>
<gene>
    <name evidence="1" type="ORF">FVB9532_03713</name>
</gene>
<organism evidence="1 2">
    <name type="scientific">Mesonia oceanica</name>
    <dbReference type="NCBI Taxonomy" id="2687242"/>
    <lineage>
        <taxon>Bacteria</taxon>
        <taxon>Pseudomonadati</taxon>
        <taxon>Bacteroidota</taxon>
        <taxon>Flavobacteriia</taxon>
        <taxon>Flavobacteriales</taxon>
        <taxon>Flavobacteriaceae</taxon>
        <taxon>Mesonia</taxon>
    </lineage>
</organism>
<comment type="caution">
    <text evidence="1">The sequence shown here is derived from an EMBL/GenBank/DDBJ whole genome shotgun (WGS) entry which is preliminary data.</text>
</comment>
<proteinExistence type="predicted"/>
<sequence>MNSENPDKKYCNCTDAGCYCDKAQYNEAADWELEKLVSHLDKCPKCQEYTERNKKLTELCKKAELTSLKEEERKELKKLLQENLKNK</sequence>
<protein>
    <submittedName>
        <fullName evidence="1">Uncharacterized protein</fullName>
    </submittedName>
</protein>
<evidence type="ECO:0000313" key="1">
    <source>
        <dbReference type="EMBL" id="VVV02414.1"/>
    </source>
</evidence>
<name>A0AC61YD23_9FLAO</name>
<dbReference type="EMBL" id="CABVMM010000020">
    <property type="protein sequence ID" value="VVV02414.1"/>
    <property type="molecule type" value="Genomic_DNA"/>
</dbReference>
<dbReference type="Proteomes" id="UP000356253">
    <property type="component" value="Unassembled WGS sequence"/>
</dbReference>
<keyword evidence="2" id="KW-1185">Reference proteome</keyword>